<dbReference type="Pfam" id="PF00069">
    <property type="entry name" value="Pkinase"/>
    <property type="match status" value="1"/>
</dbReference>
<evidence type="ECO:0000313" key="3">
    <source>
        <dbReference type="Proteomes" id="UP000018208"/>
    </source>
</evidence>
<dbReference type="AlphaFoldDB" id="A0A9P8LPY6"/>
<dbReference type="Gene3D" id="1.10.510.10">
    <property type="entry name" value="Transferase(Phosphotransferase) domain 1"/>
    <property type="match status" value="2"/>
</dbReference>
<dbReference type="InterPro" id="IPR011009">
    <property type="entry name" value="Kinase-like_dom_sf"/>
</dbReference>
<dbReference type="PROSITE" id="PS50011">
    <property type="entry name" value="PROTEIN_KINASE_DOM"/>
    <property type="match status" value="1"/>
</dbReference>
<dbReference type="OrthoDB" id="339325at2759"/>
<dbReference type="GO" id="GO:0005737">
    <property type="term" value="C:cytoplasm"/>
    <property type="evidence" value="ECO:0007669"/>
    <property type="project" value="TreeGrafter"/>
</dbReference>
<dbReference type="PROSITE" id="PS00108">
    <property type="entry name" value="PROTEIN_KINASE_ST"/>
    <property type="match status" value="1"/>
</dbReference>
<dbReference type="GO" id="GO:0005524">
    <property type="term" value="F:ATP binding"/>
    <property type="evidence" value="ECO:0007669"/>
    <property type="project" value="InterPro"/>
</dbReference>
<dbReference type="PANTHER" id="PTHR24361">
    <property type="entry name" value="MITOGEN-ACTIVATED KINASE KINASE KINASE"/>
    <property type="match status" value="1"/>
</dbReference>
<keyword evidence="3" id="KW-1185">Reference proteome</keyword>
<evidence type="ECO:0000259" key="1">
    <source>
        <dbReference type="PROSITE" id="PS50011"/>
    </source>
</evidence>
<dbReference type="EMBL" id="AUWU02000006">
    <property type="protein sequence ID" value="KAH0572111.1"/>
    <property type="molecule type" value="Genomic_DNA"/>
</dbReference>
<comment type="caution">
    <text evidence="2">The sequence shown here is derived from an EMBL/GenBank/DDBJ whole genome shotgun (WGS) entry which is preliminary data.</text>
</comment>
<feature type="domain" description="Protein kinase" evidence="1">
    <location>
        <begin position="249"/>
        <end position="518"/>
    </location>
</feature>
<dbReference type="InterPro" id="IPR053235">
    <property type="entry name" value="Ser_Thr_kinase"/>
</dbReference>
<dbReference type="InterPro" id="IPR008271">
    <property type="entry name" value="Ser/Thr_kinase_AS"/>
</dbReference>
<gene>
    <name evidence="2" type="ORF">SS50377_26318</name>
</gene>
<dbReference type="SUPFAM" id="SSF56112">
    <property type="entry name" value="Protein kinase-like (PK-like)"/>
    <property type="match status" value="2"/>
</dbReference>
<evidence type="ECO:0000313" key="2">
    <source>
        <dbReference type="EMBL" id="KAH0572111.1"/>
    </source>
</evidence>
<dbReference type="GO" id="GO:0004674">
    <property type="term" value="F:protein serine/threonine kinase activity"/>
    <property type="evidence" value="ECO:0007669"/>
    <property type="project" value="TreeGrafter"/>
</dbReference>
<dbReference type="CDD" id="cd00180">
    <property type="entry name" value="PKc"/>
    <property type="match status" value="1"/>
</dbReference>
<dbReference type="SMART" id="SM00220">
    <property type="entry name" value="S_TKc"/>
    <property type="match status" value="1"/>
</dbReference>
<accession>A0A9P8LPY6</accession>
<reference evidence="2 3" key="1">
    <citation type="journal article" date="2014" name="PLoS Genet.">
        <title>The Genome of Spironucleus salmonicida Highlights a Fish Pathogen Adapted to Fluctuating Environments.</title>
        <authorList>
            <person name="Xu F."/>
            <person name="Jerlstrom-Hultqvist J."/>
            <person name="Einarsson E."/>
            <person name="Astvaldsson A."/>
            <person name="Svard S.G."/>
            <person name="Andersson J.O."/>
        </authorList>
    </citation>
    <scope>NUCLEOTIDE SEQUENCE [LARGE SCALE GENOMIC DNA]</scope>
    <source>
        <strain evidence="2 3">ATCC 50377</strain>
    </source>
</reference>
<keyword evidence="2" id="KW-0418">Kinase</keyword>
<dbReference type="GeneID" id="94300341"/>
<sequence length="518" mass="60377">MEYVYSKTMQRIPLDQINDIERVLQILRRYKFTYGVLNFNYSTDSENLIIENDQYDEDLQLFKQQYRLITVYEAEQFITKCIMAARYVALSDIFLGGYCLDDFCLIYKGLDYEVKIKVKADKIVNFINNSIQFEYLDAPELKIGIITEKADFWSFGKCFMELVKINSNQLLNKQQTLEDLLECLDIQDLRLLQLLKSMIDIDYKKRLTYSQFKRLYIDGLVQITSINSKYIGQTQICPSFDALLKQRKLTTIKQLGEGSFGTVDLVENELGEQFAAKFIKVQNQRQMNKASSEMIAMFKNLQSEYVINILYAHKVFIKFDCYVLVQQEYASNGDMRNFMFKYSNQLTNKHKLKFFYDISCALVAIKKQEIIHRDLKPDNILISENFTAKLSDFGCNQLTINTQSQSSFQGTLGYIAPEVITSGNISFQVDVWSFGIMLREYCKDSPLIKDCLQENPQNRISIEQIQLELSIYKNAKFNIELCDDSDSMVSFADDFSFTNILEDKFSFNDYSLNLEASQ</sequence>
<dbReference type="RefSeq" id="XP_067762884.1">
    <property type="nucleotide sequence ID" value="XM_067910128.1"/>
</dbReference>
<name>A0A9P8LPY6_9EUKA</name>
<organism evidence="2 3">
    <name type="scientific">Spironucleus salmonicida</name>
    <dbReference type="NCBI Taxonomy" id="348837"/>
    <lineage>
        <taxon>Eukaryota</taxon>
        <taxon>Metamonada</taxon>
        <taxon>Diplomonadida</taxon>
        <taxon>Hexamitidae</taxon>
        <taxon>Hexamitinae</taxon>
        <taxon>Spironucleus</taxon>
    </lineage>
</organism>
<dbReference type="KEGG" id="ssao:94300341"/>
<keyword evidence="2" id="KW-0808">Transferase</keyword>
<dbReference type="InterPro" id="IPR000719">
    <property type="entry name" value="Prot_kinase_dom"/>
</dbReference>
<dbReference type="Proteomes" id="UP000018208">
    <property type="component" value="Unassembled WGS sequence"/>
</dbReference>
<proteinExistence type="predicted"/>
<protein>
    <submittedName>
        <fullName evidence="2">Kinase, ULK</fullName>
    </submittedName>
</protein>